<dbReference type="EMBL" id="AXOL01000069">
    <property type="protein sequence ID" value="ERT48540.1"/>
    <property type="molecule type" value="Genomic_DNA"/>
</dbReference>
<accession>A0AAV3L148</accession>
<evidence type="ECO:0000256" key="2">
    <source>
        <dbReference type="ARBA" id="ARBA00023295"/>
    </source>
</evidence>
<evidence type="ECO:0000256" key="1">
    <source>
        <dbReference type="ARBA" id="ARBA00022801"/>
    </source>
</evidence>
<protein>
    <recommendedName>
        <fullName evidence="3">Glycoside hydrolase family 42 N-terminal domain-containing protein</fullName>
    </recommendedName>
</protein>
<keyword evidence="1" id="KW-0378">Hydrolase</keyword>
<dbReference type="Gene3D" id="3.20.20.80">
    <property type="entry name" value="Glycosidases"/>
    <property type="match status" value="1"/>
</dbReference>
<gene>
    <name evidence="4" type="ORF">O991_02572</name>
</gene>
<evidence type="ECO:0000259" key="3">
    <source>
        <dbReference type="Pfam" id="PF02449"/>
    </source>
</evidence>
<proteinExistence type="predicted"/>
<reference evidence="4 5" key="1">
    <citation type="submission" date="2013-09" db="EMBL/GenBank/DDBJ databases">
        <title>The Genome Sequence of Enterococcus faecium 10/96A.</title>
        <authorList>
            <consortium name="The Broad Institute Genome Sequencing Platform"/>
            <consortium name="The Broad Institute Genome Sequencing Center for Infectious Disease"/>
            <person name="Earl A.M."/>
            <person name="Gilmore M.S."/>
            <person name="Lebreton F."/>
            <person name="Courvalin P."/>
            <person name="Walker B."/>
            <person name="Young S.K."/>
            <person name="Zeng Q."/>
            <person name="Gargeya S."/>
            <person name="Fitzgerald M."/>
            <person name="Haas B."/>
            <person name="Abouelleil A."/>
            <person name="Alvarado L."/>
            <person name="Arachchi H.M."/>
            <person name="Berlin A.M."/>
            <person name="Chapman S.B."/>
            <person name="Dewar J."/>
            <person name="Goldberg J."/>
            <person name="Griggs A."/>
            <person name="Gujja S."/>
            <person name="Hansen M."/>
            <person name="Howarth C."/>
            <person name="Imamovic A."/>
            <person name="Larimer J."/>
            <person name="McCowan C."/>
            <person name="Murphy C."/>
            <person name="Neiman D."/>
            <person name="Pearson M."/>
            <person name="Priest M."/>
            <person name="Roberts A."/>
            <person name="Saif S."/>
            <person name="Shea T."/>
            <person name="Sisk P."/>
            <person name="Sykes S."/>
            <person name="Wortman J."/>
            <person name="Nusbaum C."/>
            <person name="Birren B."/>
        </authorList>
    </citation>
    <scope>NUCLEOTIDE SEQUENCE [LARGE SCALE GENOMIC DNA]</scope>
    <source>
        <strain evidence="4 5">10/96A</strain>
    </source>
</reference>
<sequence length="58" mass="6687">MKGKFKRILYGGDYNPNQWPKNICQEDMRIFKDARINSATIVFTPMKPLPGLSKEPMA</sequence>
<dbReference type="GO" id="GO:0004565">
    <property type="term" value="F:beta-galactosidase activity"/>
    <property type="evidence" value="ECO:0007669"/>
    <property type="project" value="InterPro"/>
</dbReference>
<evidence type="ECO:0000313" key="4">
    <source>
        <dbReference type="EMBL" id="ERT48540.1"/>
    </source>
</evidence>
<name>A0AAV3L148_ENTFC</name>
<comment type="caution">
    <text evidence="4">The sequence shown here is derived from an EMBL/GenBank/DDBJ whole genome shotgun (WGS) entry which is preliminary data.</text>
</comment>
<dbReference type="Proteomes" id="UP000017126">
    <property type="component" value="Unassembled WGS sequence"/>
</dbReference>
<dbReference type="GO" id="GO:0005975">
    <property type="term" value="P:carbohydrate metabolic process"/>
    <property type="evidence" value="ECO:0007669"/>
    <property type="project" value="InterPro"/>
</dbReference>
<dbReference type="GO" id="GO:0009341">
    <property type="term" value="C:beta-galactosidase complex"/>
    <property type="evidence" value="ECO:0007669"/>
    <property type="project" value="InterPro"/>
</dbReference>
<dbReference type="InterPro" id="IPR013529">
    <property type="entry name" value="Glyco_hydro_42_N"/>
</dbReference>
<keyword evidence="2" id="KW-0326">Glycosidase</keyword>
<evidence type="ECO:0000313" key="5">
    <source>
        <dbReference type="Proteomes" id="UP000017126"/>
    </source>
</evidence>
<feature type="domain" description="Glycoside hydrolase family 42 N-terminal" evidence="3">
    <location>
        <begin position="13"/>
        <end position="41"/>
    </location>
</feature>
<dbReference type="Pfam" id="PF02449">
    <property type="entry name" value="Glyco_hydro_42"/>
    <property type="match status" value="1"/>
</dbReference>
<dbReference type="AlphaFoldDB" id="A0AAV3L148"/>
<organism evidence="4 5">
    <name type="scientific">Enterococcus faecium 10/96A</name>
    <dbReference type="NCBI Taxonomy" id="1391465"/>
    <lineage>
        <taxon>Bacteria</taxon>
        <taxon>Bacillati</taxon>
        <taxon>Bacillota</taxon>
        <taxon>Bacilli</taxon>
        <taxon>Lactobacillales</taxon>
        <taxon>Enterococcaceae</taxon>
        <taxon>Enterococcus</taxon>
    </lineage>
</organism>